<evidence type="ECO:0000259" key="5">
    <source>
        <dbReference type="PROSITE" id="PS50931"/>
    </source>
</evidence>
<dbReference type="Gene3D" id="3.40.190.290">
    <property type="match status" value="1"/>
</dbReference>
<evidence type="ECO:0000256" key="4">
    <source>
        <dbReference type="ARBA" id="ARBA00023163"/>
    </source>
</evidence>
<dbReference type="RefSeq" id="WP_252820792.1">
    <property type="nucleotide sequence ID" value="NZ_JAMXQS010000007.1"/>
</dbReference>
<dbReference type="SUPFAM" id="SSF46785">
    <property type="entry name" value="Winged helix' DNA-binding domain"/>
    <property type="match status" value="1"/>
</dbReference>
<organism evidence="6 7">
    <name type="scientific">Mesorhizobium liriopis</name>
    <dbReference type="NCBI Taxonomy" id="2953882"/>
    <lineage>
        <taxon>Bacteria</taxon>
        <taxon>Pseudomonadati</taxon>
        <taxon>Pseudomonadota</taxon>
        <taxon>Alphaproteobacteria</taxon>
        <taxon>Hyphomicrobiales</taxon>
        <taxon>Phyllobacteriaceae</taxon>
        <taxon>Mesorhizobium</taxon>
    </lineage>
</organism>
<evidence type="ECO:0000313" key="7">
    <source>
        <dbReference type="Proteomes" id="UP001205906"/>
    </source>
</evidence>
<comment type="similarity">
    <text evidence="1">Belongs to the LysR transcriptional regulatory family.</text>
</comment>
<evidence type="ECO:0000256" key="1">
    <source>
        <dbReference type="ARBA" id="ARBA00009437"/>
    </source>
</evidence>
<dbReference type="InterPro" id="IPR000847">
    <property type="entry name" value="LysR_HTH_N"/>
</dbReference>
<gene>
    <name evidence="6" type="ORF">NGM99_14940</name>
</gene>
<keyword evidence="3" id="KW-0238">DNA-binding</keyword>
<evidence type="ECO:0000256" key="2">
    <source>
        <dbReference type="ARBA" id="ARBA00023015"/>
    </source>
</evidence>
<protein>
    <submittedName>
        <fullName evidence="6">LysR family transcriptional regulator</fullName>
    </submittedName>
</protein>
<keyword evidence="4" id="KW-0804">Transcription</keyword>
<dbReference type="CDD" id="cd08422">
    <property type="entry name" value="PBP2_CrgA_like"/>
    <property type="match status" value="1"/>
</dbReference>
<name>A0ABT1C8A7_9HYPH</name>
<dbReference type="PANTHER" id="PTHR30537">
    <property type="entry name" value="HTH-TYPE TRANSCRIPTIONAL REGULATOR"/>
    <property type="match status" value="1"/>
</dbReference>
<proteinExistence type="inferred from homology"/>
<evidence type="ECO:0000256" key="3">
    <source>
        <dbReference type="ARBA" id="ARBA00023125"/>
    </source>
</evidence>
<keyword evidence="7" id="KW-1185">Reference proteome</keyword>
<reference evidence="6 7" key="1">
    <citation type="submission" date="2022-06" db="EMBL/GenBank/DDBJ databases">
        <title>Mesorhizobium sp. strain RP14 Genome sequencing and assembly.</title>
        <authorList>
            <person name="Kim I."/>
        </authorList>
    </citation>
    <scope>NUCLEOTIDE SEQUENCE [LARGE SCALE GENOMIC DNA]</scope>
    <source>
        <strain evidence="7">RP14(2022)</strain>
    </source>
</reference>
<comment type="caution">
    <text evidence="6">The sequence shown here is derived from an EMBL/GenBank/DDBJ whole genome shotgun (WGS) entry which is preliminary data.</text>
</comment>
<sequence length="310" mass="33581">MDTLTRMRAFIDVVEAEGFSAAARKRGRSKALLSKYVRELEDELGALLLNRTTRQFSLTEAGQTYFTRASEILREVDSLADAVRETSGDIGGRIKLSAPRSFADAPIGRSLVDFAKAHPNIVLDIRLDDRFVDLVEEGFDLAIRITRLESSSLIARKLASFSIHICAAPGLIERVGRPTRPQDLAELPCIVDTNARHLGNWPFRSEGGEPVSVSVSGPIEVNSPLATACAAAEGLGFAALPDFVAAPEIAARRLETVLGEWLLPGAGIYAVYPHRRHLPVKVRALVDFLAQWFKENGAAHGCKLGEGAGA</sequence>
<dbReference type="InterPro" id="IPR036388">
    <property type="entry name" value="WH-like_DNA-bd_sf"/>
</dbReference>
<feature type="domain" description="HTH lysR-type" evidence="5">
    <location>
        <begin position="1"/>
        <end position="59"/>
    </location>
</feature>
<accession>A0ABT1C8A7</accession>
<dbReference type="SUPFAM" id="SSF53850">
    <property type="entry name" value="Periplasmic binding protein-like II"/>
    <property type="match status" value="1"/>
</dbReference>
<evidence type="ECO:0000313" key="6">
    <source>
        <dbReference type="EMBL" id="MCO6051078.1"/>
    </source>
</evidence>
<dbReference type="InterPro" id="IPR036390">
    <property type="entry name" value="WH_DNA-bd_sf"/>
</dbReference>
<dbReference type="EMBL" id="JAMXQS010000007">
    <property type="protein sequence ID" value="MCO6051078.1"/>
    <property type="molecule type" value="Genomic_DNA"/>
</dbReference>
<dbReference type="InterPro" id="IPR005119">
    <property type="entry name" value="LysR_subst-bd"/>
</dbReference>
<dbReference type="Pfam" id="PF00126">
    <property type="entry name" value="HTH_1"/>
    <property type="match status" value="1"/>
</dbReference>
<keyword evidence="2" id="KW-0805">Transcription regulation</keyword>
<dbReference type="Proteomes" id="UP001205906">
    <property type="component" value="Unassembled WGS sequence"/>
</dbReference>
<dbReference type="Gene3D" id="1.10.10.10">
    <property type="entry name" value="Winged helix-like DNA-binding domain superfamily/Winged helix DNA-binding domain"/>
    <property type="match status" value="1"/>
</dbReference>
<dbReference type="InterPro" id="IPR058163">
    <property type="entry name" value="LysR-type_TF_proteobact-type"/>
</dbReference>
<dbReference type="Pfam" id="PF03466">
    <property type="entry name" value="LysR_substrate"/>
    <property type="match status" value="1"/>
</dbReference>
<dbReference type="PANTHER" id="PTHR30537:SF5">
    <property type="entry name" value="HTH-TYPE TRANSCRIPTIONAL ACTIVATOR TTDR-RELATED"/>
    <property type="match status" value="1"/>
</dbReference>
<dbReference type="PROSITE" id="PS50931">
    <property type="entry name" value="HTH_LYSR"/>
    <property type="match status" value="1"/>
</dbReference>